<dbReference type="PROSITE" id="PS50801">
    <property type="entry name" value="STAS"/>
    <property type="match status" value="1"/>
</dbReference>
<reference evidence="4 5" key="1">
    <citation type="submission" date="2020-03" db="EMBL/GenBank/DDBJ databases">
        <title>WGS of the type strain of Planosporangium spp.</title>
        <authorList>
            <person name="Thawai C."/>
        </authorList>
    </citation>
    <scope>NUCLEOTIDE SEQUENCE [LARGE SCALE GENOMIC DNA]</scope>
    <source>
        <strain evidence="4 5">TBRC 5610</strain>
    </source>
</reference>
<dbReference type="InterPro" id="IPR058548">
    <property type="entry name" value="MlaB-like_STAS"/>
</dbReference>
<dbReference type="Proteomes" id="UP000722989">
    <property type="component" value="Unassembled WGS sequence"/>
</dbReference>
<dbReference type="InterPro" id="IPR003658">
    <property type="entry name" value="Anti-sigma_ant"/>
</dbReference>
<dbReference type="RefSeq" id="WP_167925007.1">
    <property type="nucleotide sequence ID" value="NZ_JAATVY010000005.1"/>
</dbReference>
<evidence type="ECO:0000256" key="2">
    <source>
        <dbReference type="RuleBase" id="RU003749"/>
    </source>
</evidence>
<keyword evidence="5" id="KW-1185">Reference proteome</keyword>
<evidence type="ECO:0000313" key="5">
    <source>
        <dbReference type="Proteomes" id="UP000722989"/>
    </source>
</evidence>
<comment type="similarity">
    <text evidence="1 2">Belongs to the anti-sigma-factor antagonist family.</text>
</comment>
<protein>
    <recommendedName>
        <fullName evidence="2">Anti-sigma factor antagonist</fullName>
    </recommendedName>
</protein>
<dbReference type="Gene3D" id="3.30.750.24">
    <property type="entry name" value="STAS domain"/>
    <property type="match status" value="1"/>
</dbReference>
<dbReference type="SUPFAM" id="SSF52091">
    <property type="entry name" value="SpoIIaa-like"/>
    <property type="match status" value="1"/>
</dbReference>
<comment type="caution">
    <text evidence="4">The sequence shown here is derived from an EMBL/GenBank/DDBJ whole genome shotgun (WGS) entry which is preliminary data.</text>
</comment>
<dbReference type="EMBL" id="JAATVY010000005">
    <property type="protein sequence ID" value="NJC70104.1"/>
    <property type="molecule type" value="Genomic_DNA"/>
</dbReference>
<organism evidence="4 5">
    <name type="scientific">Planosporangium thailandense</name>
    <dbReference type="NCBI Taxonomy" id="765197"/>
    <lineage>
        <taxon>Bacteria</taxon>
        <taxon>Bacillati</taxon>
        <taxon>Actinomycetota</taxon>
        <taxon>Actinomycetes</taxon>
        <taxon>Micromonosporales</taxon>
        <taxon>Micromonosporaceae</taxon>
        <taxon>Planosporangium</taxon>
    </lineage>
</organism>
<evidence type="ECO:0000256" key="1">
    <source>
        <dbReference type="ARBA" id="ARBA00009013"/>
    </source>
</evidence>
<dbReference type="NCBIfam" id="TIGR00377">
    <property type="entry name" value="ant_ant_sig"/>
    <property type="match status" value="1"/>
</dbReference>
<feature type="domain" description="STAS" evidence="3">
    <location>
        <begin position="27"/>
        <end position="123"/>
    </location>
</feature>
<proteinExistence type="inferred from homology"/>
<dbReference type="PANTHER" id="PTHR33495">
    <property type="entry name" value="ANTI-SIGMA FACTOR ANTAGONIST TM_1081-RELATED-RELATED"/>
    <property type="match status" value="1"/>
</dbReference>
<evidence type="ECO:0000259" key="3">
    <source>
        <dbReference type="PROSITE" id="PS50801"/>
    </source>
</evidence>
<name>A0ABX0XXW2_9ACTN</name>
<gene>
    <name evidence="4" type="ORF">HC031_10335</name>
</gene>
<dbReference type="InterPro" id="IPR002645">
    <property type="entry name" value="STAS_dom"/>
</dbReference>
<sequence length="123" mass="13222">MPADTAKDLPEERPMDLTVSTERRDGGILYLIVTGEVDLSTAGVLQREIVSGLDAQDVPGIVVDLTEVTFLDSSGIRVLLKGRRSAEEKAKSYLVDAPRGGAGRILDISGVREHLAYQGTGER</sequence>
<evidence type="ECO:0000313" key="4">
    <source>
        <dbReference type="EMBL" id="NJC70104.1"/>
    </source>
</evidence>
<dbReference type="PANTHER" id="PTHR33495:SF2">
    <property type="entry name" value="ANTI-SIGMA FACTOR ANTAGONIST TM_1081-RELATED"/>
    <property type="match status" value="1"/>
</dbReference>
<dbReference type="Pfam" id="PF13466">
    <property type="entry name" value="STAS_2"/>
    <property type="match status" value="1"/>
</dbReference>
<dbReference type="CDD" id="cd07043">
    <property type="entry name" value="STAS_anti-anti-sigma_factors"/>
    <property type="match status" value="1"/>
</dbReference>
<accession>A0ABX0XXW2</accession>
<dbReference type="InterPro" id="IPR036513">
    <property type="entry name" value="STAS_dom_sf"/>
</dbReference>